<accession>A0A1U7HBZ4</accession>
<sequence>MSIYVGNLFYIPIVVSPSFARFVASELQPQSLTKKDIVKCLKALEIKNPEILSLKWKQELWIQLQLAAVSKI</sequence>
<reference evidence="1 2" key="1">
    <citation type="submission" date="2016-11" db="EMBL/GenBank/DDBJ databases">
        <title>Draft Genome Sequences of Nine Cyanobacterial Strains from Diverse Habitats.</title>
        <authorList>
            <person name="Zhu T."/>
            <person name="Hou S."/>
            <person name="Lu X."/>
            <person name="Hess W.R."/>
        </authorList>
    </citation>
    <scope>NUCLEOTIDE SEQUENCE [LARGE SCALE GENOMIC DNA]</scope>
    <source>
        <strain evidence="1 2">NIES-593</strain>
    </source>
</reference>
<evidence type="ECO:0000313" key="1">
    <source>
        <dbReference type="EMBL" id="OKH21100.1"/>
    </source>
</evidence>
<organism evidence="1 2">
    <name type="scientific">Hydrococcus rivularis NIES-593</name>
    <dbReference type="NCBI Taxonomy" id="1921803"/>
    <lineage>
        <taxon>Bacteria</taxon>
        <taxon>Bacillati</taxon>
        <taxon>Cyanobacteriota</taxon>
        <taxon>Cyanophyceae</taxon>
        <taxon>Pleurocapsales</taxon>
        <taxon>Hydrococcaceae</taxon>
        <taxon>Hydrococcus</taxon>
    </lineage>
</organism>
<dbReference type="RefSeq" id="WP_073600698.1">
    <property type="nucleotide sequence ID" value="NZ_MRCB01000023.1"/>
</dbReference>
<dbReference type="AlphaFoldDB" id="A0A1U7HBZ4"/>
<dbReference type="STRING" id="1921803.NIES593_16875"/>
<gene>
    <name evidence="1" type="ORF">NIES593_16875</name>
</gene>
<name>A0A1U7HBZ4_9CYAN</name>
<comment type="caution">
    <text evidence="1">The sequence shown here is derived from an EMBL/GenBank/DDBJ whole genome shotgun (WGS) entry which is preliminary data.</text>
</comment>
<dbReference type="OrthoDB" id="518202at2"/>
<dbReference type="Proteomes" id="UP000186868">
    <property type="component" value="Unassembled WGS sequence"/>
</dbReference>
<proteinExistence type="predicted"/>
<dbReference type="EMBL" id="MRCB01000023">
    <property type="protein sequence ID" value="OKH21100.1"/>
    <property type="molecule type" value="Genomic_DNA"/>
</dbReference>
<keyword evidence="2" id="KW-1185">Reference proteome</keyword>
<evidence type="ECO:0000313" key="2">
    <source>
        <dbReference type="Proteomes" id="UP000186868"/>
    </source>
</evidence>
<protein>
    <submittedName>
        <fullName evidence="1">Uncharacterized protein</fullName>
    </submittedName>
</protein>